<dbReference type="InterPro" id="IPR044225">
    <property type="entry name" value="KO_chloroplastic"/>
</dbReference>
<dbReference type="CDD" id="cd11075">
    <property type="entry name" value="CYP77_89"/>
    <property type="match status" value="1"/>
</dbReference>
<evidence type="ECO:0000256" key="1">
    <source>
        <dbReference type="ARBA" id="ARBA00023002"/>
    </source>
</evidence>
<dbReference type="GO" id="GO:0009707">
    <property type="term" value="C:chloroplast outer membrane"/>
    <property type="evidence" value="ECO:0007669"/>
    <property type="project" value="TreeGrafter"/>
</dbReference>
<name>A0AAU9M2S1_9ASTR</name>
<dbReference type="Pfam" id="PF00067">
    <property type="entry name" value="p450"/>
    <property type="match status" value="1"/>
</dbReference>
<evidence type="ECO:0008006" key="7">
    <source>
        <dbReference type="Google" id="ProtNLM"/>
    </source>
</evidence>
<sequence length="534" mass="60431">MHQLPHHQSVVLFIQISRISTKMDLQTVAPMGSAAIAFGGPAVAVAGGISLLFLKSFLSQQPGNPNHLPSVPAVPGVPLLGNLLELKEKKPYKTFTKWAETYGPIYSIKTGASSMVVVNSNQLAKEAMVTRFDSISTRKLSKALQILTADKTMVAMSDYDDYHKTVKRNLLTSILGPAAQKRHRAHRDAMGDNLSRQLHVLAPNSPQEAINLRQIFQSELFTLAFKQTFGRDMESIYVGDLGTTMTRDEMFQILVVDPMMGAIEVDWRDFFPYLKWIPNAKLEEKIEQMYIRRKAVMKALIQEHRNRIESGENLDSYIDYLLSEAQPLTEKQLLMSLWEPIIETADTTMVTTEWAMYELSKHPNKQQRLYNEIRNVCGTSEKITEEKLCKMPYLSAVFHETLRVHSPVAIIPLRYVHENTELGGYHVPAGTELAVNIYGCNMEREIWENPEEWSPERFLAENEPNNMLKTMAFGAGKRVCAGAMQAMLLACVGIGRMVQEFEWRLKDDVEEDVNTLGLTTQKLNPMLAVIKPRN</sequence>
<evidence type="ECO:0000313" key="5">
    <source>
        <dbReference type="EMBL" id="CAH1422154.1"/>
    </source>
</evidence>
<dbReference type="InterPro" id="IPR001128">
    <property type="entry name" value="Cyt_P450"/>
</dbReference>
<evidence type="ECO:0000313" key="6">
    <source>
        <dbReference type="Proteomes" id="UP001157418"/>
    </source>
</evidence>
<keyword evidence="6" id="KW-1185">Reference proteome</keyword>
<feature type="transmembrane region" description="Helical" evidence="4">
    <location>
        <begin position="31"/>
        <end position="54"/>
    </location>
</feature>
<keyword evidence="2 3" id="KW-0408">Iron</keyword>
<comment type="similarity">
    <text evidence="3">Belongs to the cytochrome P450 family.</text>
</comment>
<keyword evidence="4" id="KW-0812">Transmembrane</keyword>
<organism evidence="5 6">
    <name type="scientific">Lactuca virosa</name>
    <dbReference type="NCBI Taxonomy" id="75947"/>
    <lineage>
        <taxon>Eukaryota</taxon>
        <taxon>Viridiplantae</taxon>
        <taxon>Streptophyta</taxon>
        <taxon>Embryophyta</taxon>
        <taxon>Tracheophyta</taxon>
        <taxon>Spermatophyta</taxon>
        <taxon>Magnoliopsida</taxon>
        <taxon>eudicotyledons</taxon>
        <taxon>Gunneridae</taxon>
        <taxon>Pentapetalae</taxon>
        <taxon>asterids</taxon>
        <taxon>campanulids</taxon>
        <taxon>Asterales</taxon>
        <taxon>Asteraceae</taxon>
        <taxon>Cichorioideae</taxon>
        <taxon>Cichorieae</taxon>
        <taxon>Lactucinae</taxon>
        <taxon>Lactuca</taxon>
    </lineage>
</organism>
<dbReference type="InterPro" id="IPR017972">
    <property type="entry name" value="Cyt_P450_CS"/>
</dbReference>
<dbReference type="EMBL" id="CAKMRJ010001112">
    <property type="protein sequence ID" value="CAH1422154.1"/>
    <property type="molecule type" value="Genomic_DNA"/>
</dbReference>
<dbReference type="GO" id="GO:0016709">
    <property type="term" value="F:oxidoreductase activity, acting on paired donors, with incorporation or reduction of molecular oxygen, NAD(P)H as one donor, and incorporation of one atom of oxygen"/>
    <property type="evidence" value="ECO:0007669"/>
    <property type="project" value="TreeGrafter"/>
</dbReference>
<comment type="cofactor">
    <cofactor evidence="2">
        <name>heme</name>
        <dbReference type="ChEBI" id="CHEBI:30413"/>
    </cofactor>
</comment>
<feature type="binding site" description="axial binding residue" evidence="2">
    <location>
        <position position="480"/>
    </location>
    <ligand>
        <name>heme</name>
        <dbReference type="ChEBI" id="CHEBI:30413"/>
    </ligand>
    <ligandPart>
        <name>Fe</name>
        <dbReference type="ChEBI" id="CHEBI:18248"/>
    </ligandPart>
</feature>
<dbReference type="AlphaFoldDB" id="A0AAU9M2S1"/>
<keyword evidence="2 3" id="KW-0349">Heme</keyword>
<dbReference type="GO" id="GO:0052615">
    <property type="term" value="F:ent-kaurene oxidase activity"/>
    <property type="evidence" value="ECO:0007669"/>
    <property type="project" value="InterPro"/>
</dbReference>
<dbReference type="Gene3D" id="1.10.630.10">
    <property type="entry name" value="Cytochrome P450"/>
    <property type="match status" value="1"/>
</dbReference>
<dbReference type="GO" id="GO:0009686">
    <property type="term" value="P:gibberellin biosynthetic process"/>
    <property type="evidence" value="ECO:0007669"/>
    <property type="project" value="InterPro"/>
</dbReference>
<dbReference type="PRINTS" id="PR00385">
    <property type="entry name" value="P450"/>
</dbReference>
<dbReference type="GO" id="GO:0005506">
    <property type="term" value="F:iron ion binding"/>
    <property type="evidence" value="ECO:0007669"/>
    <property type="project" value="InterPro"/>
</dbReference>
<dbReference type="InterPro" id="IPR036396">
    <property type="entry name" value="Cyt_P450_sf"/>
</dbReference>
<dbReference type="PANTHER" id="PTHR47283">
    <property type="entry name" value="ENT-KAURENE OXIDASE, CHLOROPLASTIC"/>
    <property type="match status" value="1"/>
</dbReference>
<keyword evidence="3" id="KW-0503">Monooxygenase</keyword>
<evidence type="ECO:0000256" key="2">
    <source>
        <dbReference type="PIRSR" id="PIRSR602401-1"/>
    </source>
</evidence>
<dbReference type="InterPro" id="IPR002401">
    <property type="entry name" value="Cyt_P450_E_grp-I"/>
</dbReference>
<dbReference type="PANTHER" id="PTHR47283:SF3">
    <property type="entry name" value="CYTOCHROME P450-RELATED"/>
    <property type="match status" value="1"/>
</dbReference>
<protein>
    <recommendedName>
        <fullName evidence="7">Ent-kaurene oxidase</fullName>
    </recommendedName>
</protein>
<keyword evidence="4" id="KW-0472">Membrane</keyword>
<dbReference type="GO" id="GO:0005783">
    <property type="term" value="C:endoplasmic reticulum"/>
    <property type="evidence" value="ECO:0007669"/>
    <property type="project" value="TreeGrafter"/>
</dbReference>
<reference evidence="5 6" key="1">
    <citation type="submission" date="2022-01" db="EMBL/GenBank/DDBJ databases">
        <authorList>
            <person name="Xiong W."/>
            <person name="Schranz E."/>
        </authorList>
    </citation>
    <scope>NUCLEOTIDE SEQUENCE [LARGE SCALE GENOMIC DNA]</scope>
</reference>
<keyword evidence="4" id="KW-1133">Transmembrane helix</keyword>
<comment type="caution">
    <text evidence="5">The sequence shown here is derived from an EMBL/GenBank/DDBJ whole genome shotgun (WGS) entry which is preliminary data.</text>
</comment>
<dbReference type="PROSITE" id="PS00086">
    <property type="entry name" value="CYTOCHROME_P450"/>
    <property type="match status" value="1"/>
</dbReference>
<dbReference type="Proteomes" id="UP001157418">
    <property type="component" value="Unassembled WGS sequence"/>
</dbReference>
<gene>
    <name evidence="5" type="ORF">LVIROSA_LOCUS9506</name>
</gene>
<dbReference type="GO" id="GO:0020037">
    <property type="term" value="F:heme binding"/>
    <property type="evidence" value="ECO:0007669"/>
    <property type="project" value="InterPro"/>
</dbReference>
<dbReference type="SUPFAM" id="SSF48264">
    <property type="entry name" value="Cytochrome P450"/>
    <property type="match status" value="1"/>
</dbReference>
<evidence type="ECO:0000256" key="4">
    <source>
        <dbReference type="SAM" id="Phobius"/>
    </source>
</evidence>
<proteinExistence type="inferred from homology"/>
<keyword evidence="1 3" id="KW-0560">Oxidoreductase</keyword>
<dbReference type="PRINTS" id="PR00463">
    <property type="entry name" value="EP450I"/>
</dbReference>
<accession>A0AAU9M2S1</accession>
<keyword evidence="2 3" id="KW-0479">Metal-binding</keyword>
<evidence type="ECO:0000256" key="3">
    <source>
        <dbReference type="RuleBase" id="RU000461"/>
    </source>
</evidence>
<dbReference type="GO" id="GO:0010241">
    <property type="term" value="P:ent-kaurene oxidation to kaurenoic acid"/>
    <property type="evidence" value="ECO:0007669"/>
    <property type="project" value="InterPro"/>
</dbReference>